<dbReference type="GO" id="GO:0004056">
    <property type="term" value="F:argininosuccinate lyase activity"/>
    <property type="evidence" value="ECO:0007669"/>
    <property type="project" value="UniProtKB-UniRule"/>
</dbReference>
<dbReference type="SUPFAM" id="SSF48557">
    <property type="entry name" value="L-aspartase-like"/>
    <property type="match status" value="1"/>
</dbReference>
<dbReference type="InterPro" id="IPR024083">
    <property type="entry name" value="Fumarase/histidase_N"/>
</dbReference>
<dbReference type="EC" id="4.3.2.1" evidence="3 7"/>
<proteinExistence type="inferred from homology"/>
<evidence type="ECO:0000256" key="5">
    <source>
        <dbReference type="ARBA" id="ARBA00022605"/>
    </source>
</evidence>
<dbReference type="AlphaFoldDB" id="E1YBL0"/>
<evidence type="ECO:0000259" key="9">
    <source>
        <dbReference type="Pfam" id="PF14698"/>
    </source>
</evidence>
<dbReference type="Pfam" id="PF00206">
    <property type="entry name" value="Lyase_1"/>
    <property type="match status" value="1"/>
</dbReference>
<dbReference type="NCBIfam" id="TIGR00838">
    <property type="entry name" value="argH"/>
    <property type="match status" value="1"/>
</dbReference>
<sequence length="461" mass="51670">MSDKPWDGRFSQKTDKIVEAFTSSIMVDKRLYAHDIEGSIAHSRMLANVSIITGEEASLIEKGLLKIEKDIESGKFEYDDSLEDIHMHIESRLAKDIGKVALKLHTARSRNDQVALDVRMYLRDEVNKIISGLIELRKVIIDLCAKNTDTIMPGYTHLQKAQPVLFSHHLMAYYEMFLRDTERMRDCFKRINVMPLGSAALAGTTYPIDRNYTAKLLGFPKVTANSMDSVADRDFIIEFISSAAICMVHFSRFSEDLIIWSSYEFGFIELPDAFATGSSIMPQKKNPDVCELVRGKSGRIFGDLISMLTIMKSLPLSYNRDMQEDKIAMFDAVDTLTACIEVYTRMLPELKINKEVMLKASSSGFLNATDLADYLTIKGMPFREAHSCAGKAVAFALKKGKELHELSLDEIKTFSNLFSDDVFEVLTPASMINRRKSSGGTATGNVLAAIKKAKKDIAKEA</sequence>
<dbReference type="PRINTS" id="PR00149">
    <property type="entry name" value="FUMRATELYASE"/>
</dbReference>
<dbReference type="InterPro" id="IPR000362">
    <property type="entry name" value="Fumarate_lyase_fam"/>
</dbReference>
<name>E1YBL0_9BACT</name>
<dbReference type="InterPro" id="IPR008948">
    <property type="entry name" value="L-Aspartase-like"/>
</dbReference>
<dbReference type="Gene3D" id="1.10.40.30">
    <property type="entry name" value="Fumarase/aspartase (C-terminal domain)"/>
    <property type="match status" value="1"/>
</dbReference>
<comment type="similarity">
    <text evidence="7">Belongs to the lyase 1 family. Argininosuccinate lyase subfamily.</text>
</comment>
<dbReference type="GO" id="GO:0005829">
    <property type="term" value="C:cytosol"/>
    <property type="evidence" value="ECO:0007669"/>
    <property type="project" value="TreeGrafter"/>
</dbReference>
<evidence type="ECO:0000256" key="2">
    <source>
        <dbReference type="ARBA" id="ARBA00004941"/>
    </source>
</evidence>
<protein>
    <recommendedName>
        <fullName evidence="3 7">Argininosuccinate lyase</fullName>
        <shortName evidence="7">ASAL</shortName>
        <ecNumber evidence="3 7">4.3.2.1</ecNumber>
    </recommendedName>
    <alternativeName>
        <fullName evidence="7">Arginosuccinase</fullName>
    </alternativeName>
</protein>
<evidence type="ECO:0000256" key="4">
    <source>
        <dbReference type="ARBA" id="ARBA00022571"/>
    </source>
</evidence>
<dbReference type="Gene3D" id="1.20.200.10">
    <property type="entry name" value="Fumarase/aspartase (Central domain)"/>
    <property type="match status" value="1"/>
</dbReference>
<dbReference type="HAMAP" id="MF_00006">
    <property type="entry name" value="Arg_succ_lyase"/>
    <property type="match status" value="1"/>
</dbReference>
<dbReference type="InterPro" id="IPR022761">
    <property type="entry name" value="Fumarate_lyase_N"/>
</dbReference>
<evidence type="ECO:0000256" key="1">
    <source>
        <dbReference type="ARBA" id="ARBA00000985"/>
    </source>
</evidence>
<comment type="pathway">
    <text evidence="2 7">Amino-acid biosynthesis; L-arginine biosynthesis; L-arginine from L-ornithine and carbamoyl phosphate: step 3/3.</text>
</comment>
<evidence type="ECO:0000256" key="7">
    <source>
        <dbReference type="HAMAP-Rule" id="MF_00006"/>
    </source>
</evidence>
<dbReference type="FunFam" id="1.10.40.30:FF:000001">
    <property type="entry name" value="Argininosuccinate lyase"/>
    <property type="match status" value="1"/>
</dbReference>
<keyword evidence="4 7" id="KW-0055">Arginine biosynthesis</keyword>
<dbReference type="CDD" id="cd01359">
    <property type="entry name" value="Argininosuccinate_lyase"/>
    <property type="match status" value="1"/>
</dbReference>
<accession>E1YBL0</accession>
<comment type="subcellular location">
    <subcellularLocation>
        <location evidence="7">Cytoplasm</location>
    </subcellularLocation>
</comment>
<dbReference type="InterPro" id="IPR029419">
    <property type="entry name" value="Arg_succ_lyase_C"/>
</dbReference>
<dbReference type="PROSITE" id="PS00163">
    <property type="entry name" value="FUMARATE_LYASES"/>
    <property type="match status" value="1"/>
</dbReference>
<dbReference type="InterPro" id="IPR020557">
    <property type="entry name" value="Fumarate_lyase_CS"/>
</dbReference>
<comment type="catalytic activity">
    <reaction evidence="1 7">
        <text>2-(N(omega)-L-arginino)succinate = fumarate + L-arginine</text>
        <dbReference type="Rhea" id="RHEA:24020"/>
        <dbReference type="ChEBI" id="CHEBI:29806"/>
        <dbReference type="ChEBI" id="CHEBI:32682"/>
        <dbReference type="ChEBI" id="CHEBI:57472"/>
        <dbReference type="EC" id="4.3.2.1"/>
    </reaction>
</comment>
<organism evidence="10">
    <name type="scientific">uncultured Desulfobacterium sp</name>
    <dbReference type="NCBI Taxonomy" id="201089"/>
    <lineage>
        <taxon>Bacteria</taxon>
        <taxon>Pseudomonadati</taxon>
        <taxon>Thermodesulfobacteriota</taxon>
        <taxon>Desulfobacteria</taxon>
        <taxon>Desulfobacterales</taxon>
        <taxon>Desulfobacteriaceae</taxon>
        <taxon>Desulfobacterium</taxon>
        <taxon>environmental samples</taxon>
    </lineage>
</organism>
<dbReference type="Pfam" id="PF14698">
    <property type="entry name" value="ASL_C2"/>
    <property type="match status" value="1"/>
</dbReference>
<dbReference type="Gene3D" id="1.10.275.10">
    <property type="entry name" value="Fumarase/aspartase (N-terminal domain)"/>
    <property type="match status" value="1"/>
</dbReference>
<dbReference type="UniPathway" id="UPA00068">
    <property type="reaction ID" value="UER00114"/>
</dbReference>
<gene>
    <name evidence="7" type="primary">argH</name>
    <name evidence="10" type="ORF">N47_G32780</name>
</gene>
<reference evidence="10" key="1">
    <citation type="journal article" date="2011" name="Environ. Microbiol.">
        <title>Genomic insights into the metabolic potential of the polycyclic aromatic hydrocarbon degrading sulfate-reducing Deltaproteobacterium N47.</title>
        <authorList>
            <person name="Bergmann F."/>
            <person name="Selesi D."/>
            <person name="Weinmaier T."/>
            <person name="Tischler P."/>
            <person name="Rattei T."/>
            <person name="Meckenstock R.U."/>
        </authorList>
    </citation>
    <scope>NUCLEOTIDE SEQUENCE</scope>
</reference>
<dbReference type="PANTHER" id="PTHR43814:SF1">
    <property type="entry name" value="ARGININOSUCCINATE LYASE"/>
    <property type="match status" value="1"/>
</dbReference>
<dbReference type="PRINTS" id="PR00145">
    <property type="entry name" value="ARGSUCLYASE"/>
</dbReference>
<evidence type="ECO:0000256" key="3">
    <source>
        <dbReference type="ARBA" id="ARBA00012338"/>
    </source>
</evidence>
<dbReference type="InterPro" id="IPR009049">
    <property type="entry name" value="Argininosuccinate_lyase"/>
</dbReference>
<keyword evidence="6 7" id="KW-0456">Lyase</keyword>
<keyword evidence="7" id="KW-0963">Cytoplasm</keyword>
<evidence type="ECO:0000259" key="8">
    <source>
        <dbReference type="Pfam" id="PF00206"/>
    </source>
</evidence>
<dbReference type="GO" id="GO:0042450">
    <property type="term" value="P:L-arginine biosynthetic process via ornithine"/>
    <property type="evidence" value="ECO:0007669"/>
    <property type="project" value="UniProtKB-UniRule"/>
</dbReference>
<keyword evidence="5 7" id="KW-0028">Amino-acid biosynthesis</keyword>
<dbReference type="FunFam" id="1.10.275.10:FF:000002">
    <property type="entry name" value="Argininosuccinate lyase"/>
    <property type="match status" value="1"/>
</dbReference>
<dbReference type="EMBL" id="FR695868">
    <property type="protein sequence ID" value="CBX27954.1"/>
    <property type="molecule type" value="Genomic_DNA"/>
</dbReference>
<evidence type="ECO:0000256" key="6">
    <source>
        <dbReference type="ARBA" id="ARBA00023239"/>
    </source>
</evidence>
<dbReference type="FunFam" id="1.20.200.10:FF:000015">
    <property type="entry name" value="argininosuccinate lyase isoform X2"/>
    <property type="match status" value="1"/>
</dbReference>
<dbReference type="PANTHER" id="PTHR43814">
    <property type="entry name" value="ARGININOSUCCINATE LYASE"/>
    <property type="match status" value="1"/>
</dbReference>
<feature type="domain" description="Fumarate lyase N-terminal" evidence="8">
    <location>
        <begin position="8"/>
        <end position="302"/>
    </location>
</feature>
<feature type="domain" description="Argininosuccinate lyase C-terminal" evidence="9">
    <location>
        <begin position="365"/>
        <end position="433"/>
    </location>
</feature>
<evidence type="ECO:0000313" key="10">
    <source>
        <dbReference type="EMBL" id="CBX27954.1"/>
    </source>
</evidence>